<evidence type="ECO:0000256" key="4">
    <source>
        <dbReference type="ARBA" id="ARBA00022679"/>
    </source>
</evidence>
<dbReference type="InParanoid" id="A0A059B492"/>
<dbReference type="InterPro" id="IPR036052">
    <property type="entry name" value="TrpB-like_PALP_sf"/>
</dbReference>
<dbReference type="InterPro" id="IPR050214">
    <property type="entry name" value="Cys_Synth/Cystath_Beta-Synth"/>
</dbReference>
<proteinExistence type="inferred from homology"/>
<dbReference type="InterPro" id="IPR001926">
    <property type="entry name" value="TrpB-like_PALP"/>
</dbReference>
<evidence type="ECO:0000256" key="1">
    <source>
        <dbReference type="ARBA" id="ARBA00001933"/>
    </source>
</evidence>
<evidence type="ECO:0000313" key="8">
    <source>
        <dbReference type="EMBL" id="KCW60736.1"/>
    </source>
</evidence>
<keyword evidence="6" id="KW-0198">Cysteine biosynthesis</keyword>
<dbReference type="GO" id="GO:0005737">
    <property type="term" value="C:cytoplasm"/>
    <property type="evidence" value="ECO:0000318"/>
    <property type="project" value="GO_Central"/>
</dbReference>
<feature type="domain" description="Tryptophan synthase beta chain-like PALP" evidence="7">
    <location>
        <begin position="13"/>
        <end position="198"/>
    </location>
</feature>
<comment type="cofactor">
    <cofactor evidence="1">
        <name>pyridoxal 5'-phosphate</name>
        <dbReference type="ChEBI" id="CHEBI:597326"/>
    </cofactor>
</comment>
<comment type="similarity">
    <text evidence="2">Belongs to the cysteine synthase/cystathionine beta-synthase family.</text>
</comment>
<dbReference type="AlphaFoldDB" id="A0A059B492"/>
<dbReference type="Pfam" id="PF00291">
    <property type="entry name" value="PALP"/>
    <property type="match status" value="1"/>
</dbReference>
<evidence type="ECO:0000256" key="3">
    <source>
        <dbReference type="ARBA" id="ARBA00022605"/>
    </source>
</evidence>
<dbReference type="Gramene" id="KCW60736">
    <property type="protein sequence ID" value="KCW60736"/>
    <property type="gene ID" value="EUGRSUZ_H03465"/>
</dbReference>
<dbReference type="Gene3D" id="3.40.50.1100">
    <property type="match status" value="1"/>
</dbReference>
<organism evidence="8">
    <name type="scientific">Eucalyptus grandis</name>
    <name type="common">Flooded gum</name>
    <dbReference type="NCBI Taxonomy" id="71139"/>
    <lineage>
        <taxon>Eukaryota</taxon>
        <taxon>Viridiplantae</taxon>
        <taxon>Streptophyta</taxon>
        <taxon>Embryophyta</taxon>
        <taxon>Tracheophyta</taxon>
        <taxon>Spermatophyta</taxon>
        <taxon>Magnoliopsida</taxon>
        <taxon>eudicotyledons</taxon>
        <taxon>Gunneridae</taxon>
        <taxon>Pentapetalae</taxon>
        <taxon>rosids</taxon>
        <taxon>malvids</taxon>
        <taxon>Myrtales</taxon>
        <taxon>Myrtaceae</taxon>
        <taxon>Myrtoideae</taxon>
        <taxon>Eucalypteae</taxon>
        <taxon>Eucalyptus</taxon>
    </lineage>
</organism>
<evidence type="ECO:0000256" key="5">
    <source>
        <dbReference type="ARBA" id="ARBA00022898"/>
    </source>
</evidence>
<dbReference type="GO" id="GO:0004124">
    <property type="term" value="F:cysteine synthase activity"/>
    <property type="evidence" value="ECO:0000318"/>
    <property type="project" value="GO_Central"/>
</dbReference>
<gene>
    <name evidence="8" type="ORF">EUGRSUZ_H03465</name>
</gene>
<dbReference type="STRING" id="71139.A0A059B492"/>
<dbReference type="FunFam" id="3.40.50.1100:FF:000002">
    <property type="entry name" value="Cysteine synthase"/>
    <property type="match status" value="1"/>
</dbReference>
<dbReference type="EMBL" id="KK198760">
    <property type="protein sequence ID" value="KCW60736.1"/>
    <property type="molecule type" value="Genomic_DNA"/>
</dbReference>
<dbReference type="GO" id="GO:0006535">
    <property type="term" value="P:cysteine biosynthetic process from serine"/>
    <property type="evidence" value="ECO:0000318"/>
    <property type="project" value="GO_Central"/>
</dbReference>
<keyword evidence="4" id="KW-0808">Transferase</keyword>
<accession>A0A059B492</accession>
<sequence>MASEKSGIAKDVTEVTGKTPLVYLNNVVDGCVARVAAKLELMEPCFSVKDRHSFCYHDLDFCIFFVDAEAKGLIKPGQSVLIEPASGNTGIAALAFMAATKGYRLIITMPASMSLERRIILRAFGAELVLTDPARDCKGAIQKAEEIMAKAPNSHILQQFENPANPKGTCVIHYETTGPATWKGSGAKEDAFFFPGSELGQNPDIKLCGVEPIESPVLSGGKPG</sequence>
<reference evidence="8" key="1">
    <citation type="submission" date="2013-07" db="EMBL/GenBank/DDBJ databases">
        <title>The genome of Eucalyptus grandis.</title>
        <authorList>
            <person name="Schmutz J."/>
            <person name="Hayes R."/>
            <person name="Myburg A."/>
            <person name="Tuskan G."/>
            <person name="Grattapaglia D."/>
            <person name="Rokhsar D.S."/>
        </authorList>
    </citation>
    <scope>NUCLEOTIDE SEQUENCE</scope>
    <source>
        <tissue evidence="8">Leaf extractions</tissue>
    </source>
</reference>
<evidence type="ECO:0000256" key="6">
    <source>
        <dbReference type="ARBA" id="ARBA00023192"/>
    </source>
</evidence>
<protein>
    <recommendedName>
        <fullName evidence="7">Tryptophan synthase beta chain-like PALP domain-containing protein</fullName>
    </recommendedName>
</protein>
<dbReference type="CDD" id="cd01561">
    <property type="entry name" value="CBS_like"/>
    <property type="match status" value="1"/>
</dbReference>
<name>A0A059B492_EUCGR</name>
<dbReference type="PANTHER" id="PTHR10314">
    <property type="entry name" value="CYSTATHIONINE BETA-SYNTHASE"/>
    <property type="match status" value="1"/>
</dbReference>
<keyword evidence="3" id="KW-0028">Amino-acid biosynthesis</keyword>
<keyword evidence="5" id="KW-0663">Pyridoxal phosphate</keyword>
<evidence type="ECO:0000256" key="2">
    <source>
        <dbReference type="ARBA" id="ARBA00007103"/>
    </source>
</evidence>
<dbReference type="SUPFAM" id="SSF53686">
    <property type="entry name" value="Tryptophan synthase beta subunit-like PLP-dependent enzymes"/>
    <property type="match status" value="1"/>
</dbReference>
<evidence type="ECO:0000259" key="7">
    <source>
        <dbReference type="Pfam" id="PF00291"/>
    </source>
</evidence>
<dbReference type="OMA" id="FAITHFA"/>